<evidence type="ECO:0000256" key="8">
    <source>
        <dbReference type="ARBA" id="ARBA00023303"/>
    </source>
</evidence>
<keyword evidence="11" id="KW-1185">Reference proteome</keyword>
<keyword evidence="5" id="KW-0406">Ion transport</keyword>
<keyword evidence="3 9" id="KW-0812">Transmembrane</keyword>
<evidence type="ECO:0000256" key="7">
    <source>
        <dbReference type="ARBA" id="ARBA00023180"/>
    </source>
</evidence>
<dbReference type="PANTHER" id="PTHR10258">
    <property type="entry name" value="CALCIUM-ACTIVATED POTASSIUM CHANNEL SUBUNIT BETA"/>
    <property type="match status" value="1"/>
</dbReference>
<dbReference type="GO" id="GO:0008076">
    <property type="term" value="C:voltage-gated potassium channel complex"/>
    <property type="evidence" value="ECO:0007669"/>
    <property type="project" value="TreeGrafter"/>
</dbReference>
<evidence type="ECO:0000256" key="4">
    <source>
        <dbReference type="ARBA" id="ARBA00022989"/>
    </source>
</evidence>
<evidence type="ECO:0000256" key="2">
    <source>
        <dbReference type="ARBA" id="ARBA00022448"/>
    </source>
</evidence>
<dbReference type="Proteomes" id="UP000007875">
    <property type="component" value="Unassembled WGS sequence"/>
</dbReference>
<dbReference type="AlphaFoldDB" id="H2ZIL1"/>
<evidence type="ECO:0000256" key="6">
    <source>
        <dbReference type="ARBA" id="ARBA00023136"/>
    </source>
</evidence>
<dbReference type="PANTHER" id="PTHR10258:SF8">
    <property type="entry name" value="CALCIUM-ACTIVATED POTASSIUM CHANNEL BK ALPHA SUBUNIT DOMAIN-CONTAINING PROTEIN"/>
    <property type="match status" value="1"/>
</dbReference>
<accession>H2ZIL1</accession>
<dbReference type="Pfam" id="PF03185">
    <property type="entry name" value="CaKB"/>
    <property type="match status" value="1"/>
</dbReference>
<evidence type="ECO:0000256" key="5">
    <source>
        <dbReference type="ARBA" id="ARBA00023065"/>
    </source>
</evidence>
<evidence type="ECO:0000256" key="3">
    <source>
        <dbReference type="ARBA" id="ARBA00022692"/>
    </source>
</evidence>
<comment type="subcellular location">
    <subcellularLocation>
        <location evidence="1">Membrane</location>
        <topology evidence="1">Multi-pass membrane protein</topology>
    </subcellularLocation>
</comment>
<reference evidence="10" key="2">
    <citation type="submission" date="2025-08" db="UniProtKB">
        <authorList>
            <consortium name="Ensembl"/>
        </authorList>
    </citation>
    <scope>IDENTIFICATION</scope>
</reference>
<name>H2ZIL1_CIOSA</name>
<dbReference type="GO" id="GO:0015269">
    <property type="term" value="F:calcium-activated potassium channel activity"/>
    <property type="evidence" value="ECO:0007669"/>
    <property type="project" value="InterPro"/>
</dbReference>
<reference evidence="10" key="3">
    <citation type="submission" date="2025-09" db="UniProtKB">
        <authorList>
            <consortium name="Ensembl"/>
        </authorList>
    </citation>
    <scope>IDENTIFICATION</scope>
</reference>
<keyword evidence="2" id="KW-0813">Transport</keyword>
<evidence type="ECO:0000313" key="10">
    <source>
        <dbReference type="Ensembl" id="ENSCSAVP00000017427.1"/>
    </source>
</evidence>
<keyword evidence="8" id="KW-0407">Ion channel</keyword>
<dbReference type="GeneTree" id="ENSGT00950000183039"/>
<reference evidence="11" key="1">
    <citation type="submission" date="2003-08" db="EMBL/GenBank/DDBJ databases">
        <authorList>
            <person name="Birren B."/>
            <person name="Nusbaum C."/>
            <person name="Abebe A."/>
            <person name="Abouelleil A."/>
            <person name="Adekoya E."/>
            <person name="Ait-zahra M."/>
            <person name="Allen N."/>
            <person name="Allen T."/>
            <person name="An P."/>
            <person name="Anderson M."/>
            <person name="Anderson S."/>
            <person name="Arachchi H."/>
            <person name="Armbruster J."/>
            <person name="Bachantsang P."/>
            <person name="Baldwin J."/>
            <person name="Barry A."/>
            <person name="Bayul T."/>
            <person name="Blitshsteyn B."/>
            <person name="Bloom T."/>
            <person name="Blye J."/>
            <person name="Boguslavskiy L."/>
            <person name="Borowsky M."/>
            <person name="Boukhgalter B."/>
            <person name="Brunache A."/>
            <person name="Butler J."/>
            <person name="Calixte N."/>
            <person name="Calvo S."/>
            <person name="Camarata J."/>
            <person name="Campo K."/>
            <person name="Chang J."/>
            <person name="Cheshatsang Y."/>
            <person name="Citroen M."/>
            <person name="Collymore A."/>
            <person name="Considine T."/>
            <person name="Cook A."/>
            <person name="Cooke P."/>
            <person name="Corum B."/>
            <person name="Cuomo C."/>
            <person name="David R."/>
            <person name="Dawoe T."/>
            <person name="Degray S."/>
            <person name="Dodge S."/>
            <person name="Dooley K."/>
            <person name="Dorje P."/>
            <person name="Dorjee K."/>
            <person name="Dorris L."/>
            <person name="Duffey N."/>
            <person name="Dupes A."/>
            <person name="Elkins T."/>
            <person name="Engels R."/>
            <person name="Erickson J."/>
            <person name="Farina A."/>
            <person name="Faro S."/>
            <person name="Ferreira P."/>
            <person name="Fischer H."/>
            <person name="Fitzgerald M."/>
            <person name="Foley K."/>
            <person name="Gage D."/>
            <person name="Galagan J."/>
            <person name="Gearin G."/>
            <person name="Gnerre S."/>
            <person name="Gnirke A."/>
            <person name="Goyette A."/>
            <person name="Graham J."/>
            <person name="Grandbois E."/>
            <person name="Gyaltsen K."/>
            <person name="Hafez N."/>
            <person name="Hagopian D."/>
            <person name="Hagos B."/>
            <person name="Hall J."/>
            <person name="Hatcher B."/>
            <person name="Heller A."/>
            <person name="Higgins H."/>
            <person name="Honan T."/>
            <person name="Horn A."/>
            <person name="Houde N."/>
            <person name="Hughes L."/>
            <person name="Hulme W."/>
            <person name="Husby E."/>
            <person name="Iliev I."/>
            <person name="Jaffe D."/>
            <person name="Jones C."/>
            <person name="Kamal M."/>
            <person name="Kamat A."/>
            <person name="Kamvysselis M."/>
            <person name="Karlsson E."/>
            <person name="Kells C."/>
            <person name="Kieu A."/>
            <person name="Kisner P."/>
            <person name="Kodira C."/>
            <person name="Kulbokas E."/>
            <person name="Labutti K."/>
            <person name="Lama D."/>
            <person name="Landers T."/>
            <person name="Leger J."/>
            <person name="Levine S."/>
            <person name="Lewis D."/>
            <person name="Lewis T."/>
            <person name="Lindblad-toh K."/>
            <person name="Liu X."/>
            <person name="Lokyitsang T."/>
            <person name="Lokyitsang Y."/>
            <person name="Lucien O."/>
            <person name="Lui A."/>
            <person name="Ma L.J."/>
            <person name="Mabbitt R."/>
            <person name="Macdonald J."/>
            <person name="Maclean C."/>
            <person name="Major J."/>
            <person name="Manning J."/>
            <person name="Marabella R."/>
            <person name="Maru K."/>
            <person name="Matthews C."/>
            <person name="Mauceli E."/>
            <person name="Mccarthy M."/>
            <person name="Mcdonough S."/>
            <person name="Mcghee T."/>
            <person name="Meldrim J."/>
            <person name="Meneus L."/>
            <person name="Mesirov J."/>
            <person name="Mihalev A."/>
            <person name="Mihova T."/>
            <person name="Mikkelsen T."/>
            <person name="Mlenga V."/>
            <person name="Moru K."/>
            <person name="Mozes J."/>
            <person name="Mulrain L."/>
            <person name="Munson G."/>
            <person name="Naylor J."/>
            <person name="Newes C."/>
            <person name="Nguyen C."/>
            <person name="Nguyen N."/>
            <person name="Nguyen T."/>
            <person name="Nicol R."/>
            <person name="Nielsen C."/>
            <person name="Nizzari M."/>
            <person name="Norbu C."/>
            <person name="Norbu N."/>
            <person name="O'donnell P."/>
            <person name="Okoawo O."/>
            <person name="O'leary S."/>
            <person name="Omotosho B."/>
            <person name="O'neill K."/>
            <person name="Osman S."/>
            <person name="Parker S."/>
            <person name="Perrin D."/>
            <person name="Phunkhang P."/>
            <person name="Piqani B."/>
            <person name="Purcell S."/>
            <person name="Rachupka T."/>
            <person name="Ramasamy U."/>
            <person name="Rameau R."/>
            <person name="Ray V."/>
            <person name="Raymond C."/>
            <person name="Retta R."/>
            <person name="Richardson S."/>
            <person name="Rise C."/>
            <person name="Rodriguez J."/>
            <person name="Rogers J."/>
            <person name="Rogov P."/>
            <person name="Rutman M."/>
            <person name="Schupbach R."/>
            <person name="Seaman C."/>
            <person name="Settipalli S."/>
            <person name="Sharpe T."/>
            <person name="Sheridan J."/>
            <person name="Sherpa N."/>
            <person name="Shi J."/>
            <person name="Smirnov S."/>
            <person name="Smith C."/>
            <person name="Sougnez C."/>
            <person name="Spencer B."/>
            <person name="Stalker J."/>
            <person name="Stange-thomann N."/>
            <person name="Stavropoulos S."/>
            <person name="Stetson K."/>
            <person name="Stone C."/>
            <person name="Stone S."/>
            <person name="Stubbs M."/>
            <person name="Talamas J."/>
            <person name="Tchuinga P."/>
            <person name="Tenzing P."/>
            <person name="Tesfaye S."/>
            <person name="Theodore J."/>
            <person name="Thoulutsang Y."/>
            <person name="Topham K."/>
            <person name="Towey S."/>
            <person name="Tsamla T."/>
            <person name="Tsomo N."/>
            <person name="Vallee D."/>
            <person name="Vassiliev H."/>
            <person name="Venkataraman V."/>
            <person name="Vinson J."/>
            <person name="Vo A."/>
            <person name="Wade C."/>
            <person name="Wang S."/>
            <person name="Wangchuk T."/>
            <person name="Wangdi T."/>
            <person name="Whittaker C."/>
            <person name="Wilkinson J."/>
            <person name="Wu Y."/>
            <person name="Wyman D."/>
            <person name="Yadav S."/>
            <person name="Yang S."/>
            <person name="Yang X."/>
            <person name="Yeager S."/>
            <person name="Yee E."/>
            <person name="Young G."/>
            <person name="Zainoun J."/>
            <person name="Zembeck L."/>
            <person name="Zimmer A."/>
            <person name="Zody M."/>
            <person name="Lander E."/>
        </authorList>
    </citation>
    <scope>NUCLEOTIDE SEQUENCE [LARGE SCALE GENOMIC DNA]</scope>
</reference>
<dbReference type="InParanoid" id="H2ZIL1"/>
<dbReference type="GO" id="GO:0005513">
    <property type="term" value="P:detection of calcium ion"/>
    <property type="evidence" value="ECO:0007669"/>
    <property type="project" value="TreeGrafter"/>
</dbReference>
<protein>
    <submittedName>
        <fullName evidence="10">Uncharacterized protein</fullName>
    </submittedName>
</protein>
<dbReference type="Ensembl" id="ENSCSAVT00000017618.1">
    <property type="protein sequence ID" value="ENSCSAVP00000017427.1"/>
    <property type="gene ID" value="ENSCSAVG00000010266.1"/>
</dbReference>
<evidence type="ECO:0000256" key="1">
    <source>
        <dbReference type="ARBA" id="ARBA00004141"/>
    </source>
</evidence>
<dbReference type="InterPro" id="IPR003930">
    <property type="entry name" value="K_chnl_Ca-activ_BK_bsu"/>
</dbReference>
<feature type="transmembrane region" description="Helical" evidence="9">
    <location>
        <begin position="135"/>
        <end position="155"/>
    </location>
</feature>
<keyword evidence="4 9" id="KW-1133">Transmembrane helix</keyword>
<organism evidence="10 11">
    <name type="scientific">Ciona savignyi</name>
    <name type="common">Pacific transparent sea squirt</name>
    <dbReference type="NCBI Taxonomy" id="51511"/>
    <lineage>
        <taxon>Eukaryota</taxon>
        <taxon>Metazoa</taxon>
        <taxon>Chordata</taxon>
        <taxon>Tunicata</taxon>
        <taxon>Ascidiacea</taxon>
        <taxon>Phlebobranchia</taxon>
        <taxon>Cionidae</taxon>
        <taxon>Ciona</taxon>
    </lineage>
</organism>
<proteinExistence type="predicted"/>
<sequence>MVRYKYGAKAKYPKEESVTDSVDMHSQTFLEQWLNRLNTESKQRRSHSIENELFATNSRRALLHTNDIDLRFSDQCSFHPHCTRDVTTMTKEVTSYRRNIGIVGLSFPCFYDPKNPIDTVLYRVYDGWAIFHSTFWPALLLLTGISIILLVYCCIARLKKNFNQPDQSRWQSACLILAVLKTCYMHAFCTKISGFLTFCPAL</sequence>
<dbReference type="HOGENOM" id="CLU_1354203_0_0_1"/>
<dbReference type="GO" id="GO:0015459">
    <property type="term" value="F:potassium channel regulator activity"/>
    <property type="evidence" value="ECO:0007669"/>
    <property type="project" value="TreeGrafter"/>
</dbReference>
<evidence type="ECO:0000313" key="11">
    <source>
        <dbReference type="Proteomes" id="UP000007875"/>
    </source>
</evidence>
<keyword evidence="6 9" id="KW-0472">Membrane</keyword>
<keyword evidence="7" id="KW-0325">Glycoprotein</keyword>
<evidence type="ECO:0000256" key="9">
    <source>
        <dbReference type="SAM" id="Phobius"/>
    </source>
</evidence>